<evidence type="ECO:0000313" key="3">
    <source>
        <dbReference type="EMBL" id="MVA75641.1"/>
    </source>
</evidence>
<dbReference type="Pfam" id="PF02517">
    <property type="entry name" value="Rce1-like"/>
    <property type="match status" value="1"/>
</dbReference>
<dbReference type="PANTHER" id="PTHR36435">
    <property type="entry name" value="SLR1288 PROTEIN"/>
    <property type="match status" value="1"/>
</dbReference>
<dbReference type="GO" id="GO:0080120">
    <property type="term" value="P:CAAX-box protein maturation"/>
    <property type="evidence" value="ECO:0007669"/>
    <property type="project" value="UniProtKB-ARBA"/>
</dbReference>
<keyword evidence="1" id="KW-0472">Membrane</keyword>
<organism evidence="3 4">
    <name type="scientific">Auraticoccus cholistanensis</name>
    <dbReference type="NCBI Taxonomy" id="2656650"/>
    <lineage>
        <taxon>Bacteria</taxon>
        <taxon>Bacillati</taxon>
        <taxon>Actinomycetota</taxon>
        <taxon>Actinomycetes</taxon>
        <taxon>Propionibacteriales</taxon>
        <taxon>Propionibacteriaceae</taxon>
        <taxon>Auraticoccus</taxon>
    </lineage>
</organism>
<dbReference type="GO" id="GO:0008237">
    <property type="term" value="F:metallopeptidase activity"/>
    <property type="evidence" value="ECO:0007669"/>
    <property type="project" value="UniProtKB-KW"/>
</dbReference>
<dbReference type="PANTHER" id="PTHR36435:SF1">
    <property type="entry name" value="CAAX AMINO TERMINAL PROTEASE FAMILY PROTEIN"/>
    <property type="match status" value="1"/>
</dbReference>
<protein>
    <submittedName>
        <fullName evidence="3">CPBP family intramembrane metalloprotease</fullName>
    </submittedName>
</protein>
<reference evidence="3 4" key="1">
    <citation type="submission" date="2019-12" db="EMBL/GenBank/DDBJ databases">
        <title>Auraticoccus cholistani sp. nov., an actinomycete isolated from soil of Cholistan desert.</title>
        <authorList>
            <person name="Cheema M.T."/>
        </authorList>
    </citation>
    <scope>NUCLEOTIDE SEQUENCE [LARGE SCALE GENOMIC DNA]</scope>
    <source>
        <strain evidence="3 4">F435</strain>
    </source>
</reference>
<dbReference type="Proteomes" id="UP000435304">
    <property type="component" value="Unassembled WGS sequence"/>
</dbReference>
<accession>A0A6A9USG7</accession>
<dbReference type="RefSeq" id="WP_156609137.1">
    <property type="nucleotide sequence ID" value="NZ_WPCU01000005.1"/>
</dbReference>
<sequence length="311" mass="32401">MSLAAGPPAPLRLVPAAGSEYPALVRSTGSGAVRGVVGALAAVALFVLLAPALTQLLLGAVWSLGEQAVPFADYHADAVAYRTPVGVVAGHLGLAVLVPVCCLLMVLLHSVGPRWLVSVVGTPRWRYLLACLLLALPALAGVHLLSVLAAGTPPQWQPQQGAAWFLLAVLLTSPLQAVAEEVFFRGYLVQALGSVVAAPWFGVLASALVFALFHLDQNLWLFLDRFAFGLAAGLLVWRTGGLEAACAAHVVNNVLAFSLAALTGSVAEARALQQIGPLDAVFDVGGFALLAVLAWLVGRRMAVHTRAERPV</sequence>
<dbReference type="InterPro" id="IPR003675">
    <property type="entry name" value="Rce1/LyrA-like_dom"/>
</dbReference>
<keyword evidence="1" id="KW-1133">Transmembrane helix</keyword>
<name>A0A6A9USG7_9ACTN</name>
<dbReference type="GO" id="GO:0004175">
    <property type="term" value="F:endopeptidase activity"/>
    <property type="evidence" value="ECO:0007669"/>
    <property type="project" value="UniProtKB-ARBA"/>
</dbReference>
<feature type="domain" description="CAAX prenyl protease 2/Lysostaphin resistance protein A-like" evidence="2">
    <location>
        <begin position="163"/>
        <end position="255"/>
    </location>
</feature>
<feature type="transmembrane region" description="Helical" evidence="1">
    <location>
        <begin position="85"/>
        <end position="107"/>
    </location>
</feature>
<gene>
    <name evidence="3" type="ORF">GC722_06315</name>
</gene>
<feature type="transmembrane region" description="Helical" evidence="1">
    <location>
        <begin position="162"/>
        <end position="179"/>
    </location>
</feature>
<keyword evidence="4" id="KW-1185">Reference proteome</keyword>
<evidence type="ECO:0000256" key="1">
    <source>
        <dbReference type="SAM" id="Phobius"/>
    </source>
</evidence>
<keyword evidence="1" id="KW-0812">Transmembrane</keyword>
<feature type="transmembrane region" description="Helical" evidence="1">
    <location>
        <begin position="191"/>
        <end position="213"/>
    </location>
</feature>
<keyword evidence="3" id="KW-0378">Hydrolase</keyword>
<dbReference type="EMBL" id="WPCU01000005">
    <property type="protein sequence ID" value="MVA75641.1"/>
    <property type="molecule type" value="Genomic_DNA"/>
</dbReference>
<comment type="caution">
    <text evidence="3">The sequence shown here is derived from an EMBL/GenBank/DDBJ whole genome shotgun (WGS) entry which is preliminary data.</text>
</comment>
<evidence type="ECO:0000313" key="4">
    <source>
        <dbReference type="Proteomes" id="UP000435304"/>
    </source>
</evidence>
<dbReference type="AlphaFoldDB" id="A0A6A9USG7"/>
<feature type="transmembrane region" description="Helical" evidence="1">
    <location>
        <begin position="275"/>
        <end position="297"/>
    </location>
</feature>
<keyword evidence="3" id="KW-0645">Protease</keyword>
<evidence type="ECO:0000259" key="2">
    <source>
        <dbReference type="Pfam" id="PF02517"/>
    </source>
</evidence>
<feature type="transmembrane region" description="Helical" evidence="1">
    <location>
        <begin position="127"/>
        <end position="150"/>
    </location>
</feature>
<dbReference type="GO" id="GO:0006508">
    <property type="term" value="P:proteolysis"/>
    <property type="evidence" value="ECO:0007669"/>
    <property type="project" value="UniProtKB-KW"/>
</dbReference>
<dbReference type="InterPro" id="IPR052710">
    <property type="entry name" value="CAAX_protease"/>
</dbReference>
<keyword evidence="3" id="KW-0482">Metalloprotease</keyword>
<feature type="transmembrane region" description="Helical" evidence="1">
    <location>
        <begin position="36"/>
        <end position="65"/>
    </location>
</feature>
<proteinExistence type="predicted"/>